<evidence type="ECO:0000313" key="3">
    <source>
        <dbReference type="EMBL" id="JAG51027.1"/>
    </source>
</evidence>
<evidence type="ECO:0000256" key="1">
    <source>
        <dbReference type="SAM" id="MobiDB-lite"/>
    </source>
</evidence>
<proteinExistence type="predicted"/>
<feature type="region of interest" description="Disordered" evidence="1">
    <location>
        <begin position="51"/>
        <end position="91"/>
    </location>
</feature>
<reference evidence="2" key="1">
    <citation type="journal article" date="2014" name="PLoS ONE">
        <title>Transcriptome-Based Identification of ABC Transporters in the Western Tarnished Plant Bug Lygus hesperus.</title>
        <authorList>
            <person name="Hull J.J."/>
            <person name="Chaney K."/>
            <person name="Geib S.M."/>
            <person name="Fabrick J.A."/>
            <person name="Brent C.S."/>
            <person name="Walsh D."/>
            <person name="Lavine L.C."/>
        </authorList>
    </citation>
    <scope>NUCLEOTIDE SEQUENCE</scope>
</reference>
<feature type="compositionally biased region" description="Low complexity" evidence="1">
    <location>
        <begin position="52"/>
        <end position="64"/>
    </location>
</feature>
<dbReference type="AlphaFoldDB" id="A0A0A9X4P1"/>
<accession>A0A0A9X4P1</accession>
<reference evidence="3" key="3">
    <citation type="submission" date="2014-09" db="EMBL/GenBank/DDBJ databases">
        <authorList>
            <person name="Magalhaes I.L.F."/>
            <person name="Oliveira U."/>
            <person name="Santos F.R."/>
            <person name="Vidigal T.H.D.A."/>
            <person name="Brescovit A.D."/>
            <person name="Santos A.J."/>
        </authorList>
    </citation>
    <scope>NUCLEOTIDE SEQUENCE</scope>
</reference>
<protein>
    <submittedName>
        <fullName evidence="2">Akirin-1</fullName>
    </submittedName>
</protein>
<sequence length="154" mass="17695">MAENHSAMKRPFNFFGDCIDTRVRKFARKSIRGSNLGTSLGSLRNNALEIHSTSGSQRSPSTSTITRHSCTQQQDDKRSFPSMETLNATPEDEPLYTYQQLLVICMKKLEEQENQIRSEYESKLSQELALRYETFSKDSFNFANQMDCDANYLL</sequence>
<dbReference type="EMBL" id="GBHO01028640">
    <property type="protein sequence ID" value="JAG14964.1"/>
    <property type="molecule type" value="Transcribed_RNA"/>
</dbReference>
<organism evidence="2">
    <name type="scientific">Lygus hesperus</name>
    <name type="common">Western plant bug</name>
    <dbReference type="NCBI Taxonomy" id="30085"/>
    <lineage>
        <taxon>Eukaryota</taxon>
        <taxon>Metazoa</taxon>
        <taxon>Ecdysozoa</taxon>
        <taxon>Arthropoda</taxon>
        <taxon>Hexapoda</taxon>
        <taxon>Insecta</taxon>
        <taxon>Pterygota</taxon>
        <taxon>Neoptera</taxon>
        <taxon>Paraneoptera</taxon>
        <taxon>Hemiptera</taxon>
        <taxon>Heteroptera</taxon>
        <taxon>Panheteroptera</taxon>
        <taxon>Cimicomorpha</taxon>
        <taxon>Miridae</taxon>
        <taxon>Mirini</taxon>
        <taxon>Lygus</taxon>
    </lineage>
</organism>
<gene>
    <name evidence="2" type="primary">Akirin1</name>
    <name evidence="2" type="ORF">CM83_98662</name>
</gene>
<dbReference type="EMBL" id="GBRD01014799">
    <property type="protein sequence ID" value="JAG51027.1"/>
    <property type="molecule type" value="Transcribed_RNA"/>
</dbReference>
<name>A0A0A9X4P1_LYGHE</name>
<evidence type="ECO:0000313" key="2">
    <source>
        <dbReference type="EMBL" id="JAG14964.1"/>
    </source>
</evidence>
<reference evidence="2" key="2">
    <citation type="submission" date="2014-07" db="EMBL/GenBank/DDBJ databases">
        <authorList>
            <person name="Hull J."/>
        </authorList>
    </citation>
    <scope>NUCLEOTIDE SEQUENCE</scope>
</reference>